<sequence>MWRAFSCAFNNNYWPAAYFVDARGNIRHHQFGEGDYANSERVMQTLLAEAGRPSTSPDVVVPDGQGAQAAPDLRNARSGETYVGYTQASNFVSPGGLRHDASRAYAVGDLQLNEWGLKGEWTVGAERATLDRADGSIAYRFHARDLHLVLGPAADGRAVRFLVTVDGKPPGDSHGADTDAAGNGAVTQTRLYQLVRQAGKVGEHTFEIRFLDPGAHAYAFTFG</sequence>
<dbReference type="EMBL" id="CP010537">
    <property type="protein sequence ID" value="AJG22588.1"/>
    <property type="molecule type" value="Genomic_DNA"/>
</dbReference>
<gene>
    <name evidence="2" type="ORF">RR42_s0998</name>
</gene>
<dbReference type="KEGG" id="cbw:RR42_s0998"/>
<evidence type="ECO:0000259" key="1">
    <source>
        <dbReference type="Pfam" id="PF17991"/>
    </source>
</evidence>
<dbReference type="STRING" id="68895.RR42_s0998"/>
<evidence type="ECO:0000313" key="3">
    <source>
        <dbReference type="Proteomes" id="UP000031843"/>
    </source>
</evidence>
<accession>A0A0C4YHX7</accession>
<reference evidence="2 3" key="1">
    <citation type="journal article" date="2015" name="Genome Announc.">
        <title>Complete Genome Sequence of Cupriavidus basilensis 4G11, Isolated from the Oak Ridge Field Research Center Site.</title>
        <authorList>
            <person name="Ray J."/>
            <person name="Waters R.J."/>
            <person name="Skerker J.M."/>
            <person name="Kuehl J.V."/>
            <person name="Price M.N."/>
            <person name="Huang J."/>
            <person name="Chakraborty R."/>
            <person name="Arkin A.P."/>
            <person name="Deutschbauer A."/>
        </authorList>
    </citation>
    <scope>NUCLEOTIDE SEQUENCE [LARGE SCALE GENOMIC DNA]</scope>
    <source>
        <strain evidence="2">4G11</strain>
    </source>
</reference>
<dbReference type="Gene3D" id="3.40.30.10">
    <property type="entry name" value="Glutaredoxin"/>
    <property type="match status" value="1"/>
</dbReference>
<proteinExistence type="predicted"/>
<dbReference type="InterPro" id="IPR041017">
    <property type="entry name" value="Thioredoxin_10"/>
</dbReference>
<dbReference type="Gene3D" id="2.60.120.260">
    <property type="entry name" value="Galactose-binding domain-like"/>
    <property type="match status" value="1"/>
</dbReference>
<dbReference type="Pfam" id="PF17991">
    <property type="entry name" value="Thioredoxin_10"/>
    <property type="match status" value="1"/>
</dbReference>
<dbReference type="AlphaFoldDB" id="A0A0C4YHX7"/>
<organism evidence="2 3">
    <name type="scientific">Cupriavidus basilensis</name>
    <dbReference type="NCBI Taxonomy" id="68895"/>
    <lineage>
        <taxon>Bacteria</taxon>
        <taxon>Pseudomonadati</taxon>
        <taxon>Pseudomonadota</taxon>
        <taxon>Betaproteobacteria</taxon>
        <taxon>Burkholderiales</taxon>
        <taxon>Burkholderiaceae</taxon>
        <taxon>Cupriavidus</taxon>
    </lineage>
</organism>
<dbReference type="Proteomes" id="UP000031843">
    <property type="component" value="Chromosome secondary"/>
</dbReference>
<name>A0A0C4YHX7_9BURK</name>
<keyword evidence="3" id="KW-1185">Reference proteome</keyword>
<evidence type="ECO:0000313" key="2">
    <source>
        <dbReference type="EMBL" id="AJG22588.1"/>
    </source>
</evidence>
<feature type="domain" description="DipZ thioredoxin-like C-terminal" evidence="1">
    <location>
        <begin position="78"/>
        <end position="223"/>
    </location>
</feature>
<protein>
    <submittedName>
        <fullName evidence="2">DipZ protein</fullName>
    </submittedName>
</protein>